<evidence type="ECO:0000313" key="3">
    <source>
        <dbReference type="Proteomes" id="UP001519460"/>
    </source>
</evidence>
<evidence type="ECO:0000313" key="2">
    <source>
        <dbReference type="EMBL" id="KAK7486535.1"/>
    </source>
</evidence>
<dbReference type="EMBL" id="JACVVK020000292">
    <property type="protein sequence ID" value="KAK7479914.1"/>
    <property type="molecule type" value="Genomic_DNA"/>
</dbReference>
<dbReference type="EMBL" id="JACVVK020000177">
    <property type="protein sequence ID" value="KAK7486535.1"/>
    <property type="molecule type" value="Genomic_DNA"/>
</dbReference>
<keyword evidence="3" id="KW-1185">Reference proteome</keyword>
<proteinExistence type="predicted"/>
<dbReference type="AlphaFoldDB" id="A0ABD0KHQ3"/>
<protein>
    <submittedName>
        <fullName evidence="2">Uncharacterized protein</fullName>
    </submittedName>
</protein>
<reference evidence="2" key="1">
    <citation type="submission" date="2020-09" db="EMBL/GenBank/DDBJ databases">
        <authorList>
            <person name="Won Y."/>
        </authorList>
    </citation>
    <scope>NUCLEOTIDE SEQUENCE</scope>
    <source>
        <strain evidence="2">Wonlab-2016</strain>
        <tissue evidence="2">Foot muscle</tissue>
    </source>
</reference>
<dbReference type="Proteomes" id="UP001519460">
    <property type="component" value="Unassembled WGS sequence"/>
</dbReference>
<sequence length="136" mass="15253">MSEEYGNLAMSVESRNLAISVENRNLAMFVENRNLAMCVENGNLAMSVEYENLAMSVEKQKSGHVRGKQISESTACNCSVKICPNQKVRKRRRNNSGTTLEQLCTSCDVTFSFVLTVCQEIHELHKHQCPPVRGNT</sequence>
<gene>
    <name evidence="2" type="ORF">BaRGS_00022201</name>
    <name evidence="1" type="ORF">BaRGS_00028822</name>
</gene>
<accession>A0ABD0KHQ3</accession>
<reference evidence="2" key="3">
    <citation type="submission" date="2023-01" db="EMBL/GenBank/DDBJ databases">
        <authorList>
            <person name="Patra A."/>
        </authorList>
    </citation>
    <scope>NUCLEOTIDE SEQUENCE</scope>
    <source>
        <strain evidence="2">Wonlab-2016</strain>
        <tissue evidence="2">Foot muscle</tissue>
    </source>
</reference>
<evidence type="ECO:0000313" key="1">
    <source>
        <dbReference type="EMBL" id="KAK7479914.1"/>
    </source>
</evidence>
<name>A0ABD0KHQ3_9CAEN</name>
<reference evidence="2 3" key="2">
    <citation type="journal article" date="2023" name="Sci. Data">
        <title>Genome assembly of the Korean intertidal mud-creeper Batillaria attramentaria.</title>
        <authorList>
            <person name="Patra A.K."/>
            <person name="Ho P.T."/>
            <person name="Jun S."/>
            <person name="Lee S.J."/>
            <person name="Kim Y."/>
            <person name="Won Y.J."/>
        </authorList>
    </citation>
    <scope>NUCLEOTIDE SEQUENCE [LARGE SCALE GENOMIC DNA]</scope>
    <source>
        <strain evidence="2">Wonlab-2016</strain>
    </source>
</reference>
<comment type="caution">
    <text evidence="2">The sequence shown here is derived from an EMBL/GenBank/DDBJ whole genome shotgun (WGS) entry which is preliminary data.</text>
</comment>
<organism evidence="2 3">
    <name type="scientific">Batillaria attramentaria</name>
    <dbReference type="NCBI Taxonomy" id="370345"/>
    <lineage>
        <taxon>Eukaryota</taxon>
        <taxon>Metazoa</taxon>
        <taxon>Spiralia</taxon>
        <taxon>Lophotrochozoa</taxon>
        <taxon>Mollusca</taxon>
        <taxon>Gastropoda</taxon>
        <taxon>Caenogastropoda</taxon>
        <taxon>Sorbeoconcha</taxon>
        <taxon>Cerithioidea</taxon>
        <taxon>Batillariidae</taxon>
        <taxon>Batillaria</taxon>
    </lineage>
</organism>